<evidence type="ECO:0000256" key="6">
    <source>
        <dbReference type="ARBA" id="ARBA00023242"/>
    </source>
</evidence>
<evidence type="ECO:0000313" key="10">
    <source>
        <dbReference type="EMBL" id="KAL1402474.1"/>
    </source>
</evidence>
<protein>
    <recommendedName>
        <fullName evidence="9">C2H2-type domain-containing protein</fullName>
    </recommendedName>
</protein>
<accession>A0ABD1DRV1</accession>
<dbReference type="InterPro" id="IPR036236">
    <property type="entry name" value="Znf_C2H2_sf"/>
</dbReference>
<dbReference type="SMART" id="SM00355">
    <property type="entry name" value="ZnF_C2H2"/>
    <property type="match status" value="7"/>
</dbReference>
<dbReference type="FunFam" id="3.30.160.60:FF:000446">
    <property type="entry name" value="Zinc finger protein"/>
    <property type="match status" value="1"/>
</dbReference>
<keyword evidence="11" id="KW-1185">Reference proteome</keyword>
<keyword evidence="3" id="KW-0677">Repeat</keyword>
<sequence>MAAKLKWQQSQQRKDPIIPEPTEPLLEVFKEEPELEVLREEPPQDNPTATSQPRYEVLLVPKTEPADPTSEVAHFCALCLRPCTSGQVVEFSASWNCPGVASGRDKLALLLGVEIELERCPVCRSCCIMVEMMADFREGCLRASAWRGRFNCGLDWAGDDDWLSKENFEGMARTRKVVQDHVERIKIAEAQNSQGLDMDEMMEEKPMLVDEQDSVKESPPMVEIPSETQDTLEKPVIITYSCEKCQRKFETQSGMRIHYDRCKKSPKKKPNDPQLHKCTICSANFTVLSRLLEHLNKHEGVKPFECRKENCNQSFHGLQARLNMNRSVREIPCWIQVLIKNPRKAQLWTSLLRKTNQKSSRAVNAQGNSTPKGDCANHLDAHMNKHNDIKPYKCKNESCGMDFYGKLHLYKHTERCGKIKPVCPLCGLQLSSKATLHAHMKTHAGTPEAPVAPVAECETCGKKFKTKKSLKNHQTVHLNEWNYPCGECGKMLKTAASLSVHRRIHMEVKPFSCAVCGQGFTLKSLVERHMQKCHAEVVLVK</sequence>
<dbReference type="PANTHER" id="PTHR24394:SF29">
    <property type="entry name" value="MYONEURIN"/>
    <property type="match status" value="1"/>
</dbReference>
<dbReference type="Proteomes" id="UP001562425">
    <property type="component" value="Unassembled WGS sequence"/>
</dbReference>
<dbReference type="PANTHER" id="PTHR24394">
    <property type="entry name" value="ZINC FINGER PROTEIN"/>
    <property type="match status" value="1"/>
</dbReference>
<dbReference type="Pfam" id="PF00096">
    <property type="entry name" value="zf-C2H2"/>
    <property type="match status" value="4"/>
</dbReference>
<keyword evidence="4 7" id="KW-0863">Zinc-finger</keyword>
<gene>
    <name evidence="10" type="ORF">pipiens_006081</name>
</gene>
<dbReference type="Gene3D" id="3.30.160.60">
    <property type="entry name" value="Classic Zinc Finger"/>
    <property type="match status" value="5"/>
</dbReference>
<organism evidence="10 11">
    <name type="scientific">Culex pipiens pipiens</name>
    <name type="common">Northern house mosquito</name>
    <dbReference type="NCBI Taxonomy" id="38569"/>
    <lineage>
        <taxon>Eukaryota</taxon>
        <taxon>Metazoa</taxon>
        <taxon>Ecdysozoa</taxon>
        <taxon>Arthropoda</taxon>
        <taxon>Hexapoda</taxon>
        <taxon>Insecta</taxon>
        <taxon>Pterygota</taxon>
        <taxon>Neoptera</taxon>
        <taxon>Endopterygota</taxon>
        <taxon>Diptera</taxon>
        <taxon>Nematocera</taxon>
        <taxon>Culicoidea</taxon>
        <taxon>Culicidae</taxon>
        <taxon>Culicinae</taxon>
        <taxon>Culicini</taxon>
        <taxon>Culex</taxon>
        <taxon>Culex</taxon>
    </lineage>
</organism>
<feature type="compositionally biased region" description="Basic and acidic residues" evidence="8">
    <location>
        <begin position="28"/>
        <end position="42"/>
    </location>
</feature>
<dbReference type="AlphaFoldDB" id="A0ABD1DRV1"/>
<evidence type="ECO:0000256" key="2">
    <source>
        <dbReference type="ARBA" id="ARBA00022723"/>
    </source>
</evidence>
<dbReference type="SUPFAM" id="SSF57667">
    <property type="entry name" value="beta-beta-alpha zinc fingers"/>
    <property type="match status" value="4"/>
</dbReference>
<proteinExistence type="predicted"/>
<evidence type="ECO:0000256" key="7">
    <source>
        <dbReference type="PROSITE-ProRule" id="PRU00042"/>
    </source>
</evidence>
<feature type="domain" description="C2H2-type" evidence="9">
    <location>
        <begin position="511"/>
        <end position="535"/>
    </location>
</feature>
<dbReference type="InterPro" id="IPR013087">
    <property type="entry name" value="Znf_C2H2_type"/>
</dbReference>
<evidence type="ECO:0000259" key="9">
    <source>
        <dbReference type="PROSITE" id="PS50157"/>
    </source>
</evidence>
<keyword evidence="2" id="KW-0479">Metal-binding</keyword>
<evidence type="ECO:0000256" key="3">
    <source>
        <dbReference type="ARBA" id="ARBA00022737"/>
    </source>
</evidence>
<keyword evidence="5" id="KW-0862">Zinc</keyword>
<dbReference type="EMBL" id="JBEHCU010002940">
    <property type="protein sequence ID" value="KAL1402474.1"/>
    <property type="molecule type" value="Genomic_DNA"/>
</dbReference>
<evidence type="ECO:0000313" key="11">
    <source>
        <dbReference type="Proteomes" id="UP001562425"/>
    </source>
</evidence>
<evidence type="ECO:0000256" key="1">
    <source>
        <dbReference type="ARBA" id="ARBA00004123"/>
    </source>
</evidence>
<dbReference type="PROSITE" id="PS00028">
    <property type="entry name" value="ZINC_FINGER_C2H2_1"/>
    <property type="match status" value="5"/>
</dbReference>
<feature type="region of interest" description="Disordered" evidence="8">
    <location>
        <begin position="1"/>
        <end position="54"/>
    </location>
</feature>
<comment type="subcellular location">
    <subcellularLocation>
        <location evidence="1">Nucleus</location>
    </subcellularLocation>
</comment>
<feature type="domain" description="C2H2-type" evidence="9">
    <location>
        <begin position="421"/>
        <end position="448"/>
    </location>
</feature>
<evidence type="ECO:0000256" key="5">
    <source>
        <dbReference type="ARBA" id="ARBA00022833"/>
    </source>
</evidence>
<feature type="domain" description="C2H2-type" evidence="9">
    <location>
        <begin position="455"/>
        <end position="482"/>
    </location>
</feature>
<dbReference type="GO" id="GO:0008270">
    <property type="term" value="F:zinc ion binding"/>
    <property type="evidence" value="ECO:0007669"/>
    <property type="project" value="UniProtKB-KW"/>
</dbReference>
<comment type="caution">
    <text evidence="10">The sequence shown here is derived from an EMBL/GenBank/DDBJ whole genome shotgun (WGS) entry which is preliminary data.</text>
</comment>
<dbReference type="PROSITE" id="PS50157">
    <property type="entry name" value="ZINC_FINGER_C2H2_2"/>
    <property type="match status" value="6"/>
</dbReference>
<reference evidence="10 11" key="1">
    <citation type="submission" date="2024-05" db="EMBL/GenBank/DDBJ databases">
        <title>Culex pipiens pipiens assembly and annotation.</title>
        <authorList>
            <person name="Alout H."/>
            <person name="Durand T."/>
        </authorList>
    </citation>
    <scope>NUCLEOTIDE SEQUENCE [LARGE SCALE GENOMIC DNA]</scope>
    <source>
        <strain evidence="10">HA-2024</strain>
        <tissue evidence="10">Whole body</tissue>
    </source>
</reference>
<feature type="domain" description="C2H2-type" evidence="9">
    <location>
        <begin position="240"/>
        <end position="270"/>
    </location>
</feature>
<feature type="domain" description="C2H2-type" evidence="9">
    <location>
        <begin position="276"/>
        <end position="303"/>
    </location>
</feature>
<dbReference type="GO" id="GO:0005634">
    <property type="term" value="C:nucleus"/>
    <property type="evidence" value="ECO:0007669"/>
    <property type="project" value="UniProtKB-SubCell"/>
</dbReference>
<name>A0ABD1DRV1_CULPP</name>
<evidence type="ECO:0000256" key="8">
    <source>
        <dbReference type="SAM" id="MobiDB-lite"/>
    </source>
</evidence>
<evidence type="ECO:0000256" key="4">
    <source>
        <dbReference type="ARBA" id="ARBA00022771"/>
    </source>
</evidence>
<feature type="domain" description="C2H2-type" evidence="9">
    <location>
        <begin position="483"/>
        <end position="510"/>
    </location>
</feature>
<keyword evidence="6" id="KW-0539">Nucleus</keyword>